<proteinExistence type="predicted"/>
<dbReference type="HOGENOM" id="CLU_736502_0_0_1"/>
<dbReference type="KEGG" id="smo:SELMODRAFT_410291"/>
<dbReference type="EMBL" id="GL377577">
    <property type="protein sequence ID" value="EFJ29407.1"/>
    <property type="molecule type" value="Genomic_DNA"/>
</dbReference>
<sequence length="376" mass="41182">MEKHTGSKTTVEKQKIELIGYSYMILSDIVVANADALGAAAPREEFLSTDSLRALFLSMAPLLLLLTPDQAQRNRELFRCVPAADPLPGYPSIPPANPPFSIAPDFNPADTKATLAVANGTTRSRYPPPPNSTIFSDPQYHEHVLATFISTAMVAAGYTPNSPTNSPEQETNGFFSFIFELMNYGYYLSLELFSDNYQHNSSDCQPLLDRVSSFIRSVESSTGAKDASKTMGSSSSNSQKVQKTLYTVFRINGDVVGKPYPVANIFWSSIVMEKKAVSSGKSTSVNQKQSIQLLCYSYMILSPRMSGGTAPALLFSQSVLGACPEQEMSFRKVKKSNFSFIGPSTIVVTLSHRHLSKRVVQPLQLSLTAAEKRLWG</sequence>
<gene>
    <name evidence="1" type="ORF">SELMODRAFT_410291</name>
</gene>
<dbReference type="InParanoid" id="D8REA3"/>
<evidence type="ECO:0000313" key="2">
    <source>
        <dbReference type="Proteomes" id="UP000001514"/>
    </source>
</evidence>
<evidence type="ECO:0000313" key="1">
    <source>
        <dbReference type="EMBL" id="EFJ29407.1"/>
    </source>
</evidence>
<dbReference type="AlphaFoldDB" id="D8REA3"/>
<keyword evidence="2" id="KW-1185">Reference proteome</keyword>
<protein>
    <submittedName>
        <fullName evidence="1">Uncharacterized protein</fullName>
    </submittedName>
</protein>
<reference evidence="1 2" key="1">
    <citation type="journal article" date="2011" name="Science">
        <title>The Selaginella genome identifies genetic changes associated with the evolution of vascular plants.</title>
        <authorList>
            <person name="Banks J.A."/>
            <person name="Nishiyama T."/>
            <person name="Hasebe M."/>
            <person name="Bowman J.L."/>
            <person name="Gribskov M."/>
            <person name="dePamphilis C."/>
            <person name="Albert V.A."/>
            <person name="Aono N."/>
            <person name="Aoyama T."/>
            <person name="Ambrose B.A."/>
            <person name="Ashton N.W."/>
            <person name="Axtell M.J."/>
            <person name="Barker E."/>
            <person name="Barker M.S."/>
            <person name="Bennetzen J.L."/>
            <person name="Bonawitz N.D."/>
            <person name="Chapple C."/>
            <person name="Cheng C."/>
            <person name="Correa L.G."/>
            <person name="Dacre M."/>
            <person name="DeBarry J."/>
            <person name="Dreyer I."/>
            <person name="Elias M."/>
            <person name="Engstrom E.M."/>
            <person name="Estelle M."/>
            <person name="Feng L."/>
            <person name="Finet C."/>
            <person name="Floyd S.K."/>
            <person name="Frommer W.B."/>
            <person name="Fujita T."/>
            <person name="Gramzow L."/>
            <person name="Gutensohn M."/>
            <person name="Harholt J."/>
            <person name="Hattori M."/>
            <person name="Heyl A."/>
            <person name="Hirai T."/>
            <person name="Hiwatashi Y."/>
            <person name="Ishikawa M."/>
            <person name="Iwata M."/>
            <person name="Karol K.G."/>
            <person name="Koehler B."/>
            <person name="Kolukisaoglu U."/>
            <person name="Kubo M."/>
            <person name="Kurata T."/>
            <person name="Lalonde S."/>
            <person name="Li K."/>
            <person name="Li Y."/>
            <person name="Litt A."/>
            <person name="Lyons E."/>
            <person name="Manning G."/>
            <person name="Maruyama T."/>
            <person name="Michael T.P."/>
            <person name="Mikami K."/>
            <person name="Miyazaki S."/>
            <person name="Morinaga S."/>
            <person name="Murata T."/>
            <person name="Mueller-Roeber B."/>
            <person name="Nelson D.R."/>
            <person name="Obara M."/>
            <person name="Oguri Y."/>
            <person name="Olmstead R.G."/>
            <person name="Onodera N."/>
            <person name="Petersen B.L."/>
            <person name="Pils B."/>
            <person name="Prigge M."/>
            <person name="Rensing S.A."/>
            <person name="Riano-Pachon D.M."/>
            <person name="Roberts A.W."/>
            <person name="Sato Y."/>
            <person name="Scheller H.V."/>
            <person name="Schulz B."/>
            <person name="Schulz C."/>
            <person name="Shakirov E.V."/>
            <person name="Shibagaki N."/>
            <person name="Shinohara N."/>
            <person name="Shippen D.E."/>
            <person name="Soerensen I."/>
            <person name="Sotooka R."/>
            <person name="Sugimoto N."/>
            <person name="Sugita M."/>
            <person name="Sumikawa N."/>
            <person name="Tanurdzic M."/>
            <person name="Theissen G."/>
            <person name="Ulvskov P."/>
            <person name="Wakazuki S."/>
            <person name="Weng J.K."/>
            <person name="Willats W.W."/>
            <person name="Wipf D."/>
            <person name="Wolf P.G."/>
            <person name="Yang L."/>
            <person name="Zimmer A.D."/>
            <person name="Zhu Q."/>
            <person name="Mitros T."/>
            <person name="Hellsten U."/>
            <person name="Loque D."/>
            <person name="Otillar R."/>
            <person name="Salamov A."/>
            <person name="Schmutz J."/>
            <person name="Shapiro H."/>
            <person name="Lindquist E."/>
            <person name="Lucas S."/>
            <person name="Rokhsar D."/>
            <person name="Grigoriev I.V."/>
        </authorList>
    </citation>
    <scope>NUCLEOTIDE SEQUENCE [LARGE SCALE GENOMIC DNA]</scope>
</reference>
<dbReference type="Proteomes" id="UP000001514">
    <property type="component" value="Unassembled WGS sequence"/>
</dbReference>
<dbReference type="Gramene" id="EFJ29407">
    <property type="protein sequence ID" value="EFJ29407"/>
    <property type="gene ID" value="SELMODRAFT_410291"/>
</dbReference>
<accession>D8REA3</accession>
<name>D8REA3_SELML</name>
<organism evidence="2">
    <name type="scientific">Selaginella moellendorffii</name>
    <name type="common">Spikemoss</name>
    <dbReference type="NCBI Taxonomy" id="88036"/>
    <lineage>
        <taxon>Eukaryota</taxon>
        <taxon>Viridiplantae</taxon>
        <taxon>Streptophyta</taxon>
        <taxon>Embryophyta</taxon>
        <taxon>Tracheophyta</taxon>
        <taxon>Lycopodiopsida</taxon>
        <taxon>Selaginellales</taxon>
        <taxon>Selaginellaceae</taxon>
        <taxon>Selaginella</taxon>
    </lineage>
</organism>